<dbReference type="InterPro" id="IPR029016">
    <property type="entry name" value="GAF-like_dom_sf"/>
</dbReference>
<organism evidence="6 7">
    <name type="scientific">Ornithinimicrobium tianjinense</name>
    <dbReference type="NCBI Taxonomy" id="1195761"/>
    <lineage>
        <taxon>Bacteria</taxon>
        <taxon>Bacillati</taxon>
        <taxon>Actinomycetota</taxon>
        <taxon>Actinomycetes</taxon>
        <taxon>Micrococcales</taxon>
        <taxon>Ornithinimicrobiaceae</taxon>
        <taxon>Ornithinimicrobium</taxon>
    </lineage>
</organism>
<evidence type="ECO:0000256" key="3">
    <source>
        <dbReference type="ARBA" id="ARBA00023163"/>
    </source>
</evidence>
<accession>A0A917F349</accession>
<dbReference type="InterPro" id="IPR036390">
    <property type="entry name" value="WH_DNA-bd_sf"/>
</dbReference>
<evidence type="ECO:0000259" key="4">
    <source>
        <dbReference type="PROSITE" id="PS51077"/>
    </source>
</evidence>
<dbReference type="Proteomes" id="UP000605670">
    <property type="component" value="Unassembled WGS sequence"/>
</dbReference>
<dbReference type="PANTHER" id="PTHR30136:SF35">
    <property type="entry name" value="HTH-TYPE TRANSCRIPTIONAL REGULATOR RV1719"/>
    <property type="match status" value="1"/>
</dbReference>
<dbReference type="GO" id="GO:0045892">
    <property type="term" value="P:negative regulation of DNA-templated transcription"/>
    <property type="evidence" value="ECO:0007669"/>
    <property type="project" value="TreeGrafter"/>
</dbReference>
<dbReference type="PROSITE" id="PS51078">
    <property type="entry name" value="ICLR_ED"/>
    <property type="match status" value="1"/>
</dbReference>
<sequence>MNERVAGQQSVARAVEVLFAFTADQPSLRAAEVASRLGLNRTTAWRYLQTLAATGLVRELGEGRFALGSRTVGLAEAYTAQWGDLSAAAGAALVRLRDAVGETSALHLRQGWSRIVVRQVESRHELHRTYRDLGVPLPLLHGAPSLAILAALPLSEQRAYLDGELRPSADRSSLEAELARIRERGWAVSQESRVPGVASVAAALTDRSRTVLGSVNITGPQERVALMDLDEVGREVVAAAGWIEANVLGVADLPT</sequence>
<dbReference type="Gene3D" id="3.30.450.40">
    <property type="match status" value="1"/>
</dbReference>
<feature type="domain" description="IclR-ED" evidence="5">
    <location>
        <begin position="70"/>
        <end position="250"/>
    </location>
</feature>
<dbReference type="InterPro" id="IPR005471">
    <property type="entry name" value="Tscrpt_reg_IclR_N"/>
</dbReference>
<dbReference type="SUPFAM" id="SSF46785">
    <property type="entry name" value="Winged helix' DNA-binding domain"/>
    <property type="match status" value="1"/>
</dbReference>
<keyword evidence="1" id="KW-0805">Transcription regulation</keyword>
<dbReference type="SUPFAM" id="SSF55781">
    <property type="entry name" value="GAF domain-like"/>
    <property type="match status" value="1"/>
</dbReference>
<dbReference type="Pfam" id="PF09339">
    <property type="entry name" value="HTH_IclR"/>
    <property type="match status" value="1"/>
</dbReference>
<dbReference type="PANTHER" id="PTHR30136">
    <property type="entry name" value="HELIX-TURN-HELIX TRANSCRIPTIONAL REGULATOR, ICLR FAMILY"/>
    <property type="match status" value="1"/>
</dbReference>
<dbReference type="InterPro" id="IPR050707">
    <property type="entry name" value="HTH_MetabolicPath_Reg"/>
</dbReference>
<dbReference type="SMART" id="SM00346">
    <property type="entry name" value="HTH_ICLR"/>
    <property type="match status" value="1"/>
</dbReference>
<keyword evidence="3" id="KW-0804">Transcription</keyword>
<evidence type="ECO:0000259" key="5">
    <source>
        <dbReference type="PROSITE" id="PS51078"/>
    </source>
</evidence>
<evidence type="ECO:0000313" key="7">
    <source>
        <dbReference type="Proteomes" id="UP000605670"/>
    </source>
</evidence>
<feature type="domain" description="HTH iclR-type" evidence="4">
    <location>
        <begin position="8"/>
        <end position="69"/>
    </location>
</feature>
<comment type="caution">
    <text evidence="6">The sequence shown here is derived from an EMBL/GenBank/DDBJ whole genome shotgun (WGS) entry which is preliminary data.</text>
</comment>
<dbReference type="AlphaFoldDB" id="A0A917F349"/>
<dbReference type="InterPro" id="IPR036388">
    <property type="entry name" value="WH-like_DNA-bd_sf"/>
</dbReference>
<reference evidence="6" key="1">
    <citation type="journal article" date="2014" name="Int. J. Syst. Evol. Microbiol.">
        <title>Complete genome sequence of Corynebacterium casei LMG S-19264T (=DSM 44701T), isolated from a smear-ripened cheese.</title>
        <authorList>
            <consortium name="US DOE Joint Genome Institute (JGI-PGF)"/>
            <person name="Walter F."/>
            <person name="Albersmeier A."/>
            <person name="Kalinowski J."/>
            <person name="Ruckert C."/>
        </authorList>
    </citation>
    <scope>NUCLEOTIDE SEQUENCE</scope>
    <source>
        <strain evidence="6">CGMCC 1.12160</strain>
    </source>
</reference>
<proteinExistence type="predicted"/>
<keyword evidence="2" id="KW-0238">DNA-binding</keyword>
<dbReference type="EMBL" id="BMEM01000001">
    <property type="protein sequence ID" value="GGF40256.1"/>
    <property type="molecule type" value="Genomic_DNA"/>
</dbReference>
<dbReference type="PROSITE" id="PS51077">
    <property type="entry name" value="HTH_ICLR"/>
    <property type="match status" value="1"/>
</dbReference>
<evidence type="ECO:0000256" key="1">
    <source>
        <dbReference type="ARBA" id="ARBA00023015"/>
    </source>
</evidence>
<gene>
    <name evidence="6" type="ORF">GCM10011366_04860</name>
</gene>
<dbReference type="Gene3D" id="1.10.10.10">
    <property type="entry name" value="Winged helix-like DNA-binding domain superfamily/Winged helix DNA-binding domain"/>
    <property type="match status" value="1"/>
</dbReference>
<dbReference type="GO" id="GO:0003677">
    <property type="term" value="F:DNA binding"/>
    <property type="evidence" value="ECO:0007669"/>
    <property type="project" value="UniProtKB-KW"/>
</dbReference>
<dbReference type="Pfam" id="PF01614">
    <property type="entry name" value="IclR_C"/>
    <property type="match status" value="1"/>
</dbReference>
<dbReference type="InterPro" id="IPR014757">
    <property type="entry name" value="Tscrpt_reg_IclR_C"/>
</dbReference>
<reference evidence="6" key="2">
    <citation type="submission" date="2020-09" db="EMBL/GenBank/DDBJ databases">
        <authorList>
            <person name="Sun Q."/>
            <person name="Zhou Y."/>
        </authorList>
    </citation>
    <scope>NUCLEOTIDE SEQUENCE</scope>
    <source>
        <strain evidence="6">CGMCC 1.12160</strain>
    </source>
</reference>
<evidence type="ECO:0000313" key="6">
    <source>
        <dbReference type="EMBL" id="GGF40256.1"/>
    </source>
</evidence>
<evidence type="ECO:0000256" key="2">
    <source>
        <dbReference type="ARBA" id="ARBA00023125"/>
    </source>
</evidence>
<dbReference type="GO" id="GO:0003700">
    <property type="term" value="F:DNA-binding transcription factor activity"/>
    <property type="evidence" value="ECO:0007669"/>
    <property type="project" value="TreeGrafter"/>
</dbReference>
<protein>
    <submittedName>
        <fullName evidence="6">IclR family transcriptional regulator</fullName>
    </submittedName>
</protein>
<name>A0A917F349_9MICO</name>
<dbReference type="RefSeq" id="WP_188428010.1">
    <property type="nucleotide sequence ID" value="NZ_BAABKH010000010.1"/>
</dbReference>
<keyword evidence="7" id="KW-1185">Reference proteome</keyword>